<reference evidence="5" key="2">
    <citation type="journal article" date="2017" name="Sci. Adv.">
        <title>A tail of two voltages: Proteomic comparison of the three electric organs of the electric eel.</title>
        <authorList>
            <person name="Traeger L.L."/>
            <person name="Sabat G."/>
            <person name="Barrett-Wilt G.A."/>
            <person name="Wells G.B."/>
            <person name="Sussman M.R."/>
        </authorList>
    </citation>
    <scope>NUCLEOTIDE SEQUENCE [LARGE SCALE GENOMIC DNA]</scope>
</reference>
<dbReference type="OMA" id="SCLFTER"/>
<keyword evidence="2" id="KW-0732">Signal</keyword>
<reference evidence="4" key="3">
    <citation type="submission" date="2020-05" db="EMBL/GenBank/DDBJ databases">
        <title>Electrophorus electricus (electric eel) genome, fEleEle1, primary haplotype.</title>
        <authorList>
            <person name="Myers G."/>
            <person name="Meyer A."/>
            <person name="Fedrigo O."/>
            <person name="Formenti G."/>
            <person name="Rhie A."/>
            <person name="Tracey A."/>
            <person name="Sims Y."/>
            <person name="Jarvis E.D."/>
        </authorList>
    </citation>
    <scope>NUCLEOTIDE SEQUENCE [LARGE SCALE GENOMIC DNA]</scope>
</reference>
<keyword evidence="5" id="KW-1185">Reference proteome</keyword>
<gene>
    <name evidence="4" type="primary">ccl25a</name>
</gene>
<dbReference type="OrthoDB" id="9930747at2759"/>
<dbReference type="KEGG" id="eee:113581953"/>
<dbReference type="PANTHER" id="PTHR12015">
    <property type="entry name" value="SMALL INDUCIBLE CYTOKINE A"/>
    <property type="match status" value="1"/>
</dbReference>
<feature type="chain" id="PRO_5021485905" description="Chemokine interleukin-8-like domain-containing protein" evidence="2">
    <location>
        <begin position="21"/>
        <end position="107"/>
    </location>
</feature>
<dbReference type="Proteomes" id="UP000314983">
    <property type="component" value="Chromosome 7"/>
</dbReference>
<dbReference type="Gene3D" id="2.40.50.40">
    <property type="match status" value="1"/>
</dbReference>
<evidence type="ECO:0000256" key="1">
    <source>
        <dbReference type="ARBA" id="ARBA00022514"/>
    </source>
</evidence>
<feature type="signal peptide" evidence="2">
    <location>
        <begin position="1"/>
        <end position="20"/>
    </location>
</feature>
<name>A0A4W4HHL5_ELEEL</name>
<accession>A0A4W4HHL5</accession>
<dbReference type="GO" id="GO:0008009">
    <property type="term" value="F:chemokine activity"/>
    <property type="evidence" value="ECO:0007669"/>
    <property type="project" value="InterPro"/>
</dbReference>
<evidence type="ECO:0000256" key="2">
    <source>
        <dbReference type="SAM" id="SignalP"/>
    </source>
</evidence>
<evidence type="ECO:0000313" key="5">
    <source>
        <dbReference type="Proteomes" id="UP000314983"/>
    </source>
</evidence>
<dbReference type="RefSeq" id="XP_026873244.1">
    <property type="nucleotide sequence ID" value="XM_027017443.2"/>
</dbReference>
<dbReference type="InterPro" id="IPR036048">
    <property type="entry name" value="Interleukin_8-like_sf"/>
</dbReference>
<dbReference type="GO" id="GO:0097535">
    <property type="term" value="P:lymphoid lineage cell migration into thymus"/>
    <property type="evidence" value="ECO:0007669"/>
    <property type="project" value="Ensembl"/>
</dbReference>
<dbReference type="PANTHER" id="PTHR12015:SF186">
    <property type="entry name" value="C-C MOTIF CHEMOKINE 21-LIKE-RELATED"/>
    <property type="match status" value="1"/>
</dbReference>
<organism evidence="4 5">
    <name type="scientific">Electrophorus electricus</name>
    <name type="common">Electric eel</name>
    <name type="synonym">Gymnotus electricus</name>
    <dbReference type="NCBI Taxonomy" id="8005"/>
    <lineage>
        <taxon>Eukaryota</taxon>
        <taxon>Metazoa</taxon>
        <taxon>Chordata</taxon>
        <taxon>Craniata</taxon>
        <taxon>Vertebrata</taxon>
        <taxon>Euteleostomi</taxon>
        <taxon>Actinopterygii</taxon>
        <taxon>Neopterygii</taxon>
        <taxon>Teleostei</taxon>
        <taxon>Ostariophysi</taxon>
        <taxon>Gymnotiformes</taxon>
        <taxon>Gymnotoidei</taxon>
        <taxon>Gymnotidae</taxon>
        <taxon>Electrophorus</taxon>
    </lineage>
</organism>
<dbReference type="GO" id="GO:0006955">
    <property type="term" value="P:immune response"/>
    <property type="evidence" value="ECO:0007669"/>
    <property type="project" value="InterPro"/>
</dbReference>
<keyword evidence="1" id="KW-0202">Cytokine</keyword>
<proteinExistence type="predicted"/>
<dbReference type="SMART" id="SM00199">
    <property type="entry name" value="SCY"/>
    <property type="match status" value="1"/>
</dbReference>
<dbReference type="GeneTree" id="ENSGT00900000141362"/>
<dbReference type="CTD" id="100333914"/>
<dbReference type="GO" id="GO:0005615">
    <property type="term" value="C:extracellular space"/>
    <property type="evidence" value="ECO:0007669"/>
    <property type="project" value="UniProtKB-KW"/>
</dbReference>
<dbReference type="Pfam" id="PF00048">
    <property type="entry name" value="IL8"/>
    <property type="match status" value="1"/>
</dbReference>
<reference evidence="5" key="1">
    <citation type="journal article" date="2014" name="Science">
        <title>Nonhuman genetics. Genomic basis for the convergent evolution of electric organs.</title>
        <authorList>
            <person name="Gallant J.R."/>
            <person name="Traeger L.L."/>
            <person name="Volkening J.D."/>
            <person name="Moffett H."/>
            <person name="Chen P.H."/>
            <person name="Novina C.D."/>
            <person name="Phillips G.N.Jr."/>
            <person name="Anand R."/>
            <person name="Wells G.B."/>
            <person name="Pinch M."/>
            <person name="Guth R."/>
            <person name="Unguez G.A."/>
            <person name="Albert J.S."/>
            <person name="Zakon H.H."/>
            <person name="Samanta M.P."/>
            <person name="Sussman M.R."/>
        </authorList>
    </citation>
    <scope>NUCLEOTIDE SEQUENCE [LARGE SCALE GENOMIC DNA]</scope>
</reference>
<dbReference type="SUPFAM" id="SSF54117">
    <property type="entry name" value="Interleukin 8-like chemokines"/>
    <property type="match status" value="1"/>
</dbReference>
<dbReference type="GeneID" id="113581953"/>
<evidence type="ECO:0000313" key="4">
    <source>
        <dbReference type="Ensembl" id="ENSEEEP00000048188.1"/>
    </source>
</evidence>
<dbReference type="InterPro" id="IPR001811">
    <property type="entry name" value="Chemokine_IL8-like_dom"/>
</dbReference>
<dbReference type="GO" id="GO:0048538">
    <property type="term" value="P:thymus development"/>
    <property type="evidence" value="ECO:0007669"/>
    <property type="project" value="Ensembl"/>
</dbReference>
<dbReference type="InterPro" id="IPR039809">
    <property type="entry name" value="Chemokine_b/g/d"/>
</dbReference>
<protein>
    <recommendedName>
        <fullName evidence="3">Chemokine interleukin-8-like domain-containing protein</fullName>
    </recommendedName>
</protein>
<reference evidence="4" key="4">
    <citation type="submission" date="2025-08" db="UniProtKB">
        <authorList>
            <consortium name="Ensembl"/>
        </authorList>
    </citation>
    <scope>IDENTIFICATION</scope>
</reference>
<sequence>MRFILLFLLLILGVFSLSQAQGTYEDCCLRYAKAPKHNLLKKVSSYRKQELDGGCNLPAVVFKLKGGRLLCANPKLKWVVSLQTKLDNKWRKPSMDKKPTRKKGSSG</sequence>
<dbReference type="Ensembl" id="ENSEEET00000048718.2">
    <property type="protein sequence ID" value="ENSEEEP00000048188.1"/>
    <property type="gene ID" value="ENSEEEG00000022688.2"/>
</dbReference>
<feature type="domain" description="Chemokine interleukin-8-like" evidence="3">
    <location>
        <begin position="24"/>
        <end position="86"/>
    </location>
</feature>
<evidence type="ECO:0000259" key="3">
    <source>
        <dbReference type="SMART" id="SM00199"/>
    </source>
</evidence>
<dbReference type="STRING" id="8005.ENSEEEP00000048188"/>
<dbReference type="AlphaFoldDB" id="A0A4W4HHL5"/>
<reference evidence="4" key="5">
    <citation type="submission" date="2025-09" db="UniProtKB">
        <authorList>
            <consortium name="Ensembl"/>
        </authorList>
    </citation>
    <scope>IDENTIFICATION</scope>
</reference>
<dbReference type="GO" id="GO:0072679">
    <property type="term" value="P:thymocyte migration"/>
    <property type="evidence" value="ECO:0007669"/>
    <property type="project" value="Ensembl"/>
</dbReference>